<dbReference type="Pfam" id="PF00561">
    <property type="entry name" value="Abhydrolase_1"/>
    <property type="match status" value="1"/>
</dbReference>
<dbReference type="InterPro" id="IPR029058">
    <property type="entry name" value="AB_hydrolase_fold"/>
</dbReference>
<feature type="chain" id="PRO_5015862787" evidence="1">
    <location>
        <begin position="17"/>
        <end position="387"/>
    </location>
</feature>
<comment type="caution">
    <text evidence="3">The sequence shown here is derived from an EMBL/GenBank/DDBJ whole genome shotgun (WGS) entry which is preliminary data.</text>
</comment>
<dbReference type="SUPFAM" id="SSF53474">
    <property type="entry name" value="alpha/beta-Hydrolases"/>
    <property type="match status" value="1"/>
</dbReference>
<feature type="signal peptide" evidence="1">
    <location>
        <begin position="1"/>
        <end position="16"/>
    </location>
</feature>
<dbReference type="AlphaFoldDB" id="A0A2W7R784"/>
<evidence type="ECO:0000313" key="3">
    <source>
        <dbReference type="EMBL" id="PZX56693.1"/>
    </source>
</evidence>
<sequence length="387" mass="44740">MRLALLFLFMSASLQAQSILVPYDHHLPNSREIEIQVEFLNEFDAGKETVFLLEDAFDVLFVPFYEMLEITESSNIVLIKGRKDNEELRSGVMHSGVPDYRLAYKLYNQDQVARDIELIRKKLIGDEQAILLGYSSSATVLQHYLTLFPEHVSRIISVNPLVFDIQKNLSFPPYDLFFQELKLNQEQVVDFSYYANYDRESVRMKSRSMHNLLEFMKYQDFLTGFSARENIEENFGLAVRLFEHSLALMGLQDASPKTNPSLDLMKKWSQPIWDAYLKTNFPIYGTNYDRMLEFQGRMVLIGAAFDQMIYPKSYDILAEFYANCTLLLLKDGHALQQVMGDAAIDELLAAFISNDLAQKVAAYKKLSDSNLIFEKYNEGDYKIPPLF</sequence>
<gene>
    <name evidence="3" type="ORF">LV85_00624</name>
</gene>
<dbReference type="Gene3D" id="3.40.50.1820">
    <property type="entry name" value="alpha/beta hydrolase"/>
    <property type="match status" value="1"/>
</dbReference>
<dbReference type="Proteomes" id="UP000248882">
    <property type="component" value="Unassembled WGS sequence"/>
</dbReference>
<dbReference type="GO" id="GO:0016787">
    <property type="term" value="F:hydrolase activity"/>
    <property type="evidence" value="ECO:0007669"/>
    <property type="project" value="UniProtKB-KW"/>
</dbReference>
<dbReference type="EMBL" id="QKZT01000002">
    <property type="protein sequence ID" value="PZX56693.1"/>
    <property type="molecule type" value="Genomic_DNA"/>
</dbReference>
<reference evidence="3 4" key="1">
    <citation type="submission" date="2018-06" db="EMBL/GenBank/DDBJ databases">
        <title>Genomic Encyclopedia of Archaeal and Bacterial Type Strains, Phase II (KMG-II): from individual species to whole genera.</title>
        <authorList>
            <person name="Goeker M."/>
        </authorList>
    </citation>
    <scope>NUCLEOTIDE SEQUENCE [LARGE SCALE GENOMIC DNA]</scope>
    <source>
        <strain evidence="3 4">DSM 19830</strain>
    </source>
</reference>
<dbReference type="RefSeq" id="WP_146260415.1">
    <property type="nucleotide sequence ID" value="NZ_QKZT01000002.1"/>
</dbReference>
<accession>A0A2W7R784</accession>
<keyword evidence="4" id="KW-1185">Reference proteome</keyword>
<protein>
    <submittedName>
        <fullName evidence="3">Alpha/beta hydrolase family protein</fullName>
    </submittedName>
</protein>
<evidence type="ECO:0000259" key="2">
    <source>
        <dbReference type="Pfam" id="PF00561"/>
    </source>
</evidence>
<keyword evidence="1" id="KW-0732">Signal</keyword>
<proteinExistence type="predicted"/>
<keyword evidence="3" id="KW-0378">Hydrolase</keyword>
<name>A0A2W7R784_9BACT</name>
<dbReference type="OrthoDB" id="816071at2"/>
<evidence type="ECO:0000313" key="4">
    <source>
        <dbReference type="Proteomes" id="UP000248882"/>
    </source>
</evidence>
<dbReference type="InterPro" id="IPR000073">
    <property type="entry name" value="AB_hydrolase_1"/>
</dbReference>
<feature type="domain" description="AB hydrolase-1" evidence="2">
    <location>
        <begin position="105"/>
        <end position="218"/>
    </location>
</feature>
<evidence type="ECO:0000256" key="1">
    <source>
        <dbReference type="SAM" id="SignalP"/>
    </source>
</evidence>
<organism evidence="3 4">
    <name type="scientific">Algoriphagus chordae</name>
    <dbReference type="NCBI Taxonomy" id="237019"/>
    <lineage>
        <taxon>Bacteria</taxon>
        <taxon>Pseudomonadati</taxon>
        <taxon>Bacteroidota</taxon>
        <taxon>Cytophagia</taxon>
        <taxon>Cytophagales</taxon>
        <taxon>Cyclobacteriaceae</taxon>
        <taxon>Algoriphagus</taxon>
    </lineage>
</organism>